<dbReference type="PANTHER" id="PTHR13624:SF6">
    <property type="entry name" value="EMEI"/>
    <property type="match status" value="1"/>
</dbReference>
<evidence type="ECO:0000313" key="8">
    <source>
        <dbReference type="EMBL" id="KAF6037652.1"/>
    </source>
</evidence>
<evidence type="ECO:0000256" key="1">
    <source>
        <dbReference type="ARBA" id="ARBA00004141"/>
    </source>
</evidence>
<dbReference type="Pfam" id="PF10268">
    <property type="entry name" value="Tmemb_161AB"/>
    <property type="match status" value="1"/>
</dbReference>
<dbReference type="Proteomes" id="UP000593567">
    <property type="component" value="Unassembled WGS sequence"/>
</dbReference>
<proteinExistence type="inferred from homology"/>
<dbReference type="PANTHER" id="PTHR13624">
    <property type="entry name" value="RE42071P"/>
    <property type="match status" value="1"/>
</dbReference>
<dbReference type="OrthoDB" id="784140at2759"/>
<dbReference type="EMBL" id="VXIV02000535">
    <property type="protein sequence ID" value="KAF6037652.1"/>
    <property type="molecule type" value="Genomic_DNA"/>
</dbReference>
<feature type="transmembrane region" description="Helical" evidence="7">
    <location>
        <begin position="126"/>
        <end position="148"/>
    </location>
</feature>
<accession>A0A7J7KG60</accession>
<sequence>MVLLRHRLQAYLNTACTKLEAIRKEAGKIYNTEIQGIVTQVFYYLCVVAVQLICPLTLIAATLLMNRSFTSANIAASPPAAAANVTDTDSESLVNSVRANIQEFSLSLSELRSVFSSNLLQSVTSYFIWFFMYAWTVTTYFGIFYHTYLVRA</sequence>
<evidence type="ECO:0000256" key="2">
    <source>
        <dbReference type="ARBA" id="ARBA00009706"/>
    </source>
</evidence>
<keyword evidence="5 7" id="KW-0472">Membrane</keyword>
<keyword evidence="6" id="KW-0325">Glycoprotein</keyword>
<comment type="subcellular location">
    <subcellularLocation>
        <location evidence="1">Membrane</location>
        <topology evidence="1">Multi-pass membrane protein</topology>
    </subcellularLocation>
</comment>
<comment type="similarity">
    <text evidence="2">Belongs to the TMEM161 family.</text>
</comment>
<protein>
    <submittedName>
        <fullName evidence="8">TMEM161B</fullName>
    </submittedName>
</protein>
<dbReference type="AlphaFoldDB" id="A0A7J7KG60"/>
<evidence type="ECO:0000256" key="3">
    <source>
        <dbReference type="ARBA" id="ARBA00022692"/>
    </source>
</evidence>
<keyword evidence="9" id="KW-1185">Reference proteome</keyword>
<evidence type="ECO:0000256" key="6">
    <source>
        <dbReference type="ARBA" id="ARBA00023180"/>
    </source>
</evidence>
<dbReference type="InterPro" id="IPR019395">
    <property type="entry name" value="Transmembrane_161A/B"/>
</dbReference>
<evidence type="ECO:0000313" key="9">
    <source>
        <dbReference type="Proteomes" id="UP000593567"/>
    </source>
</evidence>
<evidence type="ECO:0000256" key="4">
    <source>
        <dbReference type="ARBA" id="ARBA00022989"/>
    </source>
</evidence>
<evidence type="ECO:0000256" key="7">
    <source>
        <dbReference type="SAM" id="Phobius"/>
    </source>
</evidence>
<keyword evidence="4 7" id="KW-1133">Transmembrane helix</keyword>
<name>A0A7J7KG60_BUGNE</name>
<comment type="caution">
    <text evidence="8">The sequence shown here is derived from an EMBL/GenBank/DDBJ whole genome shotgun (WGS) entry which is preliminary data.</text>
</comment>
<keyword evidence="3 7" id="KW-0812">Transmembrane</keyword>
<evidence type="ECO:0000256" key="5">
    <source>
        <dbReference type="ARBA" id="ARBA00023136"/>
    </source>
</evidence>
<feature type="transmembrane region" description="Helical" evidence="7">
    <location>
        <begin position="41"/>
        <end position="64"/>
    </location>
</feature>
<reference evidence="8" key="1">
    <citation type="submission" date="2020-06" db="EMBL/GenBank/DDBJ databases">
        <title>Draft genome of Bugula neritina, a colonial animal packing powerful symbionts and potential medicines.</title>
        <authorList>
            <person name="Rayko M."/>
        </authorList>
    </citation>
    <scope>NUCLEOTIDE SEQUENCE [LARGE SCALE GENOMIC DNA]</scope>
    <source>
        <strain evidence="8">Kwan_BN1</strain>
    </source>
</reference>
<gene>
    <name evidence="8" type="ORF">EB796_004042</name>
</gene>
<dbReference type="GO" id="GO:0016020">
    <property type="term" value="C:membrane"/>
    <property type="evidence" value="ECO:0007669"/>
    <property type="project" value="UniProtKB-SubCell"/>
</dbReference>
<organism evidence="8 9">
    <name type="scientific">Bugula neritina</name>
    <name type="common">Brown bryozoan</name>
    <name type="synonym">Sertularia neritina</name>
    <dbReference type="NCBI Taxonomy" id="10212"/>
    <lineage>
        <taxon>Eukaryota</taxon>
        <taxon>Metazoa</taxon>
        <taxon>Spiralia</taxon>
        <taxon>Lophotrochozoa</taxon>
        <taxon>Bryozoa</taxon>
        <taxon>Gymnolaemata</taxon>
        <taxon>Cheilostomatida</taxon>
        <taxon>Flustrina</taxon>
        <taxon>Buguloidea</taxon>
        <taxon>Bugulidae</taxon>
        <taxon>Bugula</taxon>
    </lineage>
</organism>